<feature type="domain" description="BED-type" evidence="5">
    <location>
        <begin position="400"/>
        <end position="451"/>
    </location>
</feature>
<keyword evidence="3" id="KW-0862">Zinc</keyword>
<dbReference type="PROSITE" id="PS50808">
    <property type="entry name" value="ZF_BED"/>
    <property type="match status" value="2"/>
</dbReference>
<dbReference type="InterPro" id="IPR007588">
    <property type="entry name" value="Znf_FLYWCH"/>
</dbReference>
<evidence type="ECO:0000256" key="1">
    <source>
        <dbReference type="ARBA" id="ARBA00022723"/>
    </source>
</evidence>
<accession>A0A0N1IDW6</accession>
<dbReference type="InterPro" id="IPR053031">
    <property type="entry name" value="Cuticle_assoc_protein"/>
</dbReference>
<dbReference type="InterPro" id="IPR013087">
    <property type="entry name" value="Znf_C2H2_type"/>
</dbReference>
<dbReference type="GO" id="GO:0005634">
    <property type="term" value="C:nucleus"/>
    <property type="evidence" value="ECO:0007669"/>
    <property type="project" value="TreeGrafter"/>
</dbReference>
<dbReference type="SUPFAM" id="SSF57667">
    <property type="entry name" value="beta-beta-alpha zinc fingers"/>
    <property type="match status" value="2"/>
</dbReference>
<dbReference type="InterPro" id="IPR003656">
    <property type="entry name" value="Znf_BED"/>
</dbReference>
<keyword evidence="7" id="KW-1185">Reference proteome</keyword>
<dbReference type="SMART" id="SM00355">
    <property type="entry name" value="ZnF_C2H2"/>
    <property type="match status" value="3"/>
</dbReference>
<sequence length="567" mass="65822">MKLFFIVQGTENFDDKLILKNEYIEVLEGHEDDVKYAVEKDSMALVLESKNGKTILHHKGYQYHRGESSDLGSQWTCAVADKCNAFLYLDEENDIILSNLNHDHAESIDWDQIDLDDDDSAIVISSRKGKDILLFRKYTYPREVISKRGRILLLYNNHTYSKHPHPTKLGWRWYCSRVKTCRAYLVTTVDNVILAISGEDLVQCVPTRKGHHILFKGYTYTFKSRLQCGAEQWCCSYRQKTGCISMINMQAYGVEVLRDFHNHKKPMFSDDVLPEWVSIYYLKISENEQKCNVCEAIIEVDDKSFKLFHHIKDNHKEVHDIHKNGTEGAVGFQIEFLHLLKDDDPKSQPMVLGQVCETMISENKTEVKNVEENEDLQFVLIPTKKKANKKGTNRMIHEHRRRSWVWKYFKKLSNIIYRCTLCDVVLSIKACNTNNMNRHVRARHPNIYKTEVGVKIDSDSDITTEVDIPVSQSSPQIKEEDPSIIVEETDMDDAYYEALGQKQRRSWVWSYFTRVSKTLAQCKLCNRNICHGGNATGNMNRHLKMVHHKTGGEKCFTIGLTFPFTQK</sequence>
<evidence type="ECO:0000256" key="4">
    <source>
        <dbReference type="PROSITE-ProRule" id="PRU00027"/>
    </source>
</evidence>
<dbReference type="Proteomes" id="UP000053240">
    <property type="component" value="Unassembled WGS sequence"/>
</dbReference>
<proteinExistence type="predicted"/>
<evidence type="ECO:0000256" key="2">
    <source>
        <dbReference type="ARBA" id="ARBA00022771"/>
    </source>
</evidence>
<evidence type="ECO:0000313" key="6">
    <source>
        <dbReference type="EMBL" id="KPJ13100.1"/>
    </source>
</evidence>
<dbReference type="SMART" id="SM00614">
    <property type="entry name" value="ZnF_BED"/>
    <property type="match status" value="2"/>
</dbReference>
<protein>
    <recommendedName>
        <fullName evidence="5">BED-type domain-containing protein</fullName>
    </recommendedName>
</protein>
<reference evidence="6 7" key="1">
    <citation type="journal article" date="2015" name="Nat. Commun.">
        <title>Outbred genome sequencing and CRISPR/Cas9 gene editing in butterflies.</title>
        <authorList>
            <person name="Li X."/>
            <person name="Fan D."/>
            <person name="Zhang W."/>
            <person name="Liu G."/>
            <person name="Zhang L."/>
            <person name="Zhao L."/>
            <person name="Fang X."/>
            <person name="Chen L."/>
            <person name="Dong Y."/>
            <person name="Chen Y."/>
            <person name="Ding Y."/>
            <person name="Zhao R."/>
            <person name="Feng M."/>
            <person name="Zhu Y."/>
            <person name="Feng Y."/>
            <person name="Jiang X."/>
            <person name="Zhu D."/>
            <person name="Xiang H."/>
            <person name="Feng X."/>
            <person name="Li S."/>
            <person name="Wang J."/>
            <person name="Zhang G."/>
            <person name="Kronforst M.R."/>
            <person name="Wang W."/>
        </authorList>
    </citation>
    <scope>NUCLEOTIDE SEQUENCE [LARGE SCALE GENOMIC DNA]</scope>
    <source>
        <strain evidence="6">Ya'a_city_454_Pm</strain>
        <tissue evidence="6">Whole body</tissue>
    </source>
</reference>
<organism evidence="6 7">
    <name type="scientific">Papilio machaon</name>
    <name type="common">Old World swallowtail butterfly</name>
    <dbReference type="NCBI Taxonomy" id="76193"/>
    <lineage>
        <taxon>Eukaryota</taxon>
        <taxon>Metazoa</taxon>
        <taxon>Ecdysozoa</taxon>
        <taxon>Arthropoda</taxon>
        <taxon>Hexapoda</taxon>
        <taxon>Insecta</taxon>
        <taxon>Pterygota</taxon>
        <taxon>Neoptera</taxon>
        <taxon>Endopterygota</taxon>
        <taxon>Lepidoptera</taxon>
        <taxon>Glossata</taxon>
        <taxon>Ditrysia</taxon>
        <taxon>Papilionoidea</taxon>
        <taxon>Papilionidae</taxon>
        <taxon>Papilioninae</taxon>
        <taxon>Papilio</taxon>
    </lineage>
</organism>
<evidence type="ECO:0000313" key="7">
    <source>
        <dbReference type="Proteomes" id="UP000053240"/>
    </source>
</evidence>
<feature type="domain" description="BED-type" evidence="5">
    <location>
        <begin position="503"/>
        <end position="547"/>
    </location>
</feature>
<dbReference type="EMBL" id="KQ460650">
    <property type="protein sequence ID" value="KPJ13100.1"/>
    <property type="molecule type" value="Genomic_DNA"/>
</dbReference>
<dbReference type="InterPro" id="IPR036236">
    <property type="entry name" value="Znf_C2H2_sf"/>
</dbReference>
<dbReference type="Gene3D" id="2.20.25.240">
    <property type="match status" value="3"/>
</dbReference>
<dbReference type="Pfam" id="PF04500">
    <property type="entry name" value="FLYWCH"/>
    <property type="match status" value="1"/>
</dbReference>
<dbReference type="Pfam" id="PF02892">
    <property type="entry name" value="zf-BED"/>
    <property type="match status" value="2"/>
</dbReference>
<evidence type="ECO:0000256" key="3">
    <source>
        <dbReference type="ARBA" id="ARBA00022833"/>
    </source>
</evidence>
<dbReference type="InParanoid" id="A0A0N1IDW6"/>
<dbReference type="PANTHER" id="PTHR34396">
    <property type="entry name" value="OS03G0264950 PROTEIN-RELATED"/>
    <property type="match status" value="1"/>
</dbReference>
<dbReference type="GO" id="GO:1990837">
    <property type="term" value="F:sequence-specific double-stranded DNA binding"/>
    <property type="evidence" value="ECO:0007669"/>
    <property type="project" value="TreeGrafter"/>
</dbReference>
<evidence type="ECO:0000259" key="5">
    <source>
        <dbReference type="PROSITE" id="PS50808"/>
    </source>
</evidence>
<gene>
    <name evidence="6" type="ORF">RR48_05209</name>
</gene>
<dbReference type="PANTHER" id="PTHR34396:SF25">
    <property type="entry name" value="BOUNDARY ELEMENT ASSOCIATED FACTOR"/>
    <property type="match status" value="1"/>
</dbReference>
<dbReference type="GO" id="GO:0006357">
    <property type="term" value="P:regulation of transcription by RNA polymerase II"/>
    <property type="evidence" value="ECO:0007669"/>
    <property type="project" value="TreeGrafter"/>
</dbReference>
<keyword evidence="1" id="KW-0479">Metal-binding</keyword>
<name>A0A0N1IDW6_PAPMA</name>
<keyword evidence="2 4" id="KW-0863">Zinc-finger</keyword>
<dbReference type="AlphaFoldDB" id="A0A0N1IDW6"/>
<dbReference type="GO" id="GO:0008270">
    <property type="term" value="F:zinc ion binding"/>
    <property type="evidence" value="ECO:0007669"/>
    <property type="project" value="UniProtKB-KW"/>
</dbReference>